<proteinExistence type="predicted"/>
<feature type="compositionally biased region" description="Basic and acidic residues" evidence="2">
    <location>
        <begin position="557"/>
        <end position="566"/>
    </location>
</feature>
<accession>A0ABY7CA08</accession>
<gene>
    <name evidence="4" type="ORF">PtA15_1A861</name>
</gene>
<dbReference type="PROSITE" id="PS50157">
    <property type="entry name" value="ZINC_FINGER_C2H2_2"/>
    <property type="match status" value="1"/>
</dbReference>
<reference evidence="4" key="1">
    <citation type="submission" date="2022-10" db="EMBL/GenBank/DDBJ databases">
        <title>Puccinia triticina Genome sequencing and assembly.</title>
        <authorList>
            <person name="Li C."/>
        </authorList>
    </citation>
    <scope>NUCLEOTIDE SEQUENCE</scope>
    <source>
        <strain evidence="4">Pt15</strain>
    </source>
</reference>
<dbReference type="EMBL" id="CP110421">
    <property type="protein sequence ID" value="WAQ81519.1"/>
    <property type="molecule type" value="Genomic_DNA"/>
</dbReference>
<feature type="domain" description="C2H2-type" evidence="3">
    <location>
        <begin position="223"/>
        <end position="246"/>
    </location>
</feature>
<feature type="compositionally biased region" description="Low complexity" evidence="2">
    <location>
        <begin position="520"/>
        <end position="529"/>
    </location>
</feature>
<feature type="compositionally biased region" description="Low complexity" evidence="2">
    <location>
        <begin position="103"/>
        <end position="114"/>
    </location>
</feature>
<name>A0ABY7CA08_9BASI</name>
<evidence type="ECO:0000256" key="1">
    <source>
        <dbReference type="PROSITE-ProRule" id="PRU00042"/>
    </source>
</evidence>
<dbReference type="GeneID" id="77806827"/>
<feature type="compositionally biased region" description="Low complexity" evidence="2">
    <location>
        <begin position="134"/>
        <end position="143"/>
    </location>
</feature>
<evidence type="ECO:0000256" key="2">
    <source>
        <dbReference type="SAM" id="MobiDB-lite"/>
    </source>
</evidence>
<feature type="region of interest" description="Disordered" evidence="2">
    <location>
        <begin position="35"/>
        <end position="69"/>
    </location>
</feature>
<dbReference type="PROSITE" id="PS00028">
    <property type="entry name" value="ZINC_FINGER_C2H2_1"/>
    <property type="match status" value="1"/>
</dbReference>
<sequence>MYHSGQEYYILLKLFTALAYLTYYLSCQPPNPLPSLPLRPSEPAMLSSTRTITTDRRHIDPNPDRLQLISSSPAAKPASLLLLSTSAEAAVAESRRFERSSRHSSLSNSLGSPPNQSTNRHHHKLRPASPPSPSSSSTSSSSLHPHHLSYHHLTHPRNLSQSPLRNNHQQRIHHRHTQAVALSSSYHPAPTPTTSNLPAAVAASSNTTTNSNRREPAKTNQLFKCEKCLKVYRHPQCLVKHRWEHTEYWADASKLMLSKHQQVQMLEAAAILAAPSGSLPESRSLWPAAVSSSEAGLLGSDQVNLEVIYSRQAARALSHPHHHYRSSSTSCVPLRQTRESTDVEMNEDAGMQGSAEDERGSEAAGEEGEDEIMFSMSLDGEESSCSNVGRAKPRIEGRGGSVRSSSISSSVSGPPPIGYFERRNPQSVSSVVSNLGSLERLALSSSGPKSRLVASLPAMVAYQPALDTHHQANQFVYHASESIFKPTTPYQDSQLRFEGRRHFHHSDLVDDEPFPPTAPAPAGQPAASAHNGDKLPVEDESTTEEEDDDDDGWSPSTERERERVEGDEVIGMEL</sequence>
<feature type="region of interest" description="Disordered" evidence="2">
    <location>
        <begin position="506"/>
        <end position="574"/>
    </location>
</feature>
<dbReference type="Proteomes" id="UP001164743">
    <property type="component" value="Chromosome 1A"/>
</dbReference>
<feature type="region of interest" description="Disordered" evidence="2">
    <location>
        <begin position="340"/>
        <end position="367"/>
    </location>
</feature>
<feature type="region of interest" description="Disordered" evidence="2">
    <location>
        <begin position="94"/>
        <end position="216"/>
    </location>
</feature>
<keyword evidence="1" id="KW-0863">Zinc-finger</keyword>
<feature type="compositionally biased region" description="Basic residues" evidence="2">
    <location>
        <begin position="168"/>
        <end position="177"/>
    </location>
</feature>
<feature type="compositionally biased region" description="Basic residues" evidence="2">
    <location>
        <begin position="144"/>
        <end position="155"/>
    </location>
</feature>
<organism evidence="4 5">
    <name type="scientific">Puccinia triticina</name>
    <dbReference type="NCBI Taxonomy" id="208348"/>
    <lineage>
        <taxon>Eukaryota</taxon>
        <taxon>Fungi</taxon>
        <taxon>Dikarya</taxon>
        <taxon>Basidiomycota</taxon>
        <taxon>Pucciniomycotina</taxon>
        <taxon>Pucciniomycetes</taxon>
        <taxon>Pucciniales</taxon>
        <taxon>Pucciniaceae</taxon>
        <taxon>Puccinia</taxon>
    </lineage>
</organism>
<dbReference type="InterPro" id="IPR013087">
    <property type="entry name" value="Znf_C2H2_type"/>
</dbReference>
<keyword evidence="5" id="KW-1185">Reference proteome</keyword>
<evidence type="ECO:0000313" key="5">
    <source>
        <dbReference type="Proteomes" id="UP001164743"/>
    </source>
</evidence>
<feature type="compositionally biased region" description="Low complexity" evidence="2">
    <location>
        <begin position="199"/>
        <end position="211"/>
    </location>
</feature>
<keyword evidence="1" id="KW-0479">Metal-binding</keyword>
<feature type="compositionally biased region" description="Acidic residues" evidence="2">
    <location>
        <begin position="538"/>
        <end position="552"/>
    </location>
</feature>
<evidence type="ECO:0000313" key="4">
    <source>
        <dbReference type="EMBL" id="WAQ81519.1"/>
    </source>
</evidence>
<feature type="compositionally biased region" description="Polar residues" evidence="2">
    <location>
        <begin position="180"/>
        <end position="197"/>
    </location>
</feature>
<feature type="compositionally biased region" description="Low complexity" evidence="2">
    <location>
        <begin position="401"/>
        <end position="412"/>
    </location>
</feature>
<feature type="compositionally biased region" description="Basic and acidic residues" evidence="2">
    <location>
        <begin position="53"/>
        <end position="63"/>
    </location>
</feature>
<dbReference type="RefSeq" id="XP_053017074.1">
    <property type="nucleotide sequence ID" value="XM_053165932.1"/>
</dbReference>
<feature type="region of interest" description="Disordered" evidence="2">
    <location>
        <begin position="380"/>
        <end position="415"/>
    </location>
</feature>
<protein>
    <recommendedName>
        <fullName evidence="3">C2H2-type domain-containing protein</fullName>
    </recommendedName>
</protein>
<evidence type="ECO:0000259" key="3">
    <source>
        <dbReference type="PROSITE" id="PS50157"/>
    </source>
</evidence>
<keyword evidence="1" id="KW-0862">Zinc</keyword>